<dbReference type="InterPro" id="IPR006504">
    <property type="entry name" value="Tscrpt_reg_Spx/MgsR"/>
</dbReference>
<dbReference type="PANTHER" id="PTHR30041:SF8">
    <property type="entry name" value="PROTEIN YFFB"/>
    <property type="match status" value="1"/>
</dbReference>
<dbReference type="NCBIfam" id="NF008107">
    <property type="entry name" value="PRK10853.1"/>
    <property type="match status" value="1"/>
</dbReference>
<sequence length="117" mass="13332">MTKIYGIKNCDTIKKAKAWLDEHQLPYQFIDYRADGLSAEQLALFAKKCGWKNLLNTRGTTYRQLDDGDKAALSEQRALTLMLAQPSMIKRPLLIHNENYVLGFSATEYQQIFGTTA</sequence>
<dbReference type="InterPro" id="IPR036249">
    <property type="entry name" value="Thioredoxin-like_sf"/>
</dbReference>
<dbReference type="EMBL" id="CAAJGR010000087">
    <property type="protein sequence ID" value="VHO03800.1"/>
    <property type="molecule type" value="Genomic_DNA"/>
</dbReference>
<accession>A0A486XQ89</accession>
<dbReference type="InterPro" id="IPR006660">
    <property type="entry name" value="Arsenate_reductase-like"/>
</dbReference>
<dbReference type="PANTHER" id="PTHR30041">
    <property type="entry name" value="ARSENATE REDUCTASE"/>
    <property type="match status" value="1"/>
</dbReference>
<dbReference type="SUPFAM" id="SSF52833">
    <property type="entry name" value="Thioredoxin-like"/>
    <property type="match status" value="1"/>
</dbReference>
<evidence type="ECO:0000256" key="1">
    <source>
        <dbReference type="ARBA" id="ARBA00007198"/>
    </source>
</evidence>
<dbReference type="NCBIfam" id="TIGR01617">
    <property type="entry name" value="arsC_related"/>
    <property type="match status" value="1"/>
</dbReference>
<evidence type="ECO:0000313" key="3">
    <source>
        <dbReference type="EMBL" id="VHO03800.1"/>
    </source>
</evidence>
<reference evidence="3" key="1">
    <citation type="submission" date="2019-04" db="EMBL/GenBank/DDBJ databases">
        <authorList>
            <person name="Brambilla D."/>
        </authorList>
    </citation>
    <scope>NUCLEOTIDE SEQUENCE</scope>
    <source>
        <strain evidence="3">BAL1</strain>
    </source>
</reference>
<dbReference type="Pfam" id="PF03960">
    <property type="entry name" value="ArsC"/>
    <property type="match status" value="1"/>
</dbReference>
<evidence type="ECO:0000256" key="2">
    <source>
        <dbReference type="PROSITE-ProRule" id="PRU01282"/>
    </source>
</evidence>
<proteinExistence type="inferred from homology"/>
<comment type="similarity">
    <text evidence="1 2">Belongs to the ArsC family.</text>
</comment>
<dbReference type="PROSITE" id="PS51353">
    <property type="entry name" value="ARSC"/>
    <property type="match status" value="1"/>
</dbReference>
<dbReference type="AlphaFoldDB" id="A0A486XQ89"/>
<dbReference type="CDD" id="cd03035">
    <property type="entry name" value="ArsC_Yffb"/>
    <property type="match status" value="1"/>
</dbReference>
<dbReference type="Gene3D" id="3.40.30.10">
    <property type="entry name" value="Glutaredoxin"/>
    <property type="match status" value="1"/>
</dbReference>
<protein>
    <submittedName>
        <fullName evidence="3">FIG138056: a glutathione-dependent thiol reductase</fullName>
    </submittedName>
</protein>
<name>A0A486XQ89_9GAMM</name>
<gene>
    <name evidence="3" type="ORF">BAL341_1596</name>
</gene>
<organism evidence="3">
    <name type="scientific">Rheinheimera sp. BAL341</name>
    <dbReference type="NCBI Taxonomy" id="1708203"/>
    <lineage>
        <taxon>Bacteria</taxon>
        <taxon>Pseudomonadati</taxon>
        <taxon>Pseudomonadota</taxon>
        <taxon>Gammaproteobacteria</taxon>
        <taxon>Chromatiales</taxon>
        <taxon>Chromatiaceae</taxon>
        <taxon>Rheinheimera</taxon>
    </lineage>
</organism>